<evidence type="ECO:0000313" key="4">
    <source>
        <dbReference type="Proteomes" id="UP000654918"/>
    </source>
</evidence>
<name>A0A8H6JN63_9PEZI</name>
<organism evidence="3 4">
    <name type="scientific">Colletotrichum plurivorum</name>
    <dbReference type="NCBI Taxonomy" id="2175906"/>
    <lineage>
        <taxon>Eukaryota</taxon>
        <taxon>Fungi</taxon>
        <taxon>Dikarya</taxon>
        <taxon>Ascomycota</taxon>
        <taxon>Pezizomycotina</taxon>
        <taxon>Sordariomycetes</taxon>
        <taxon>Hypocreomycetidae</taxon>
        <taxon>Glomerellales</taxon>
        <taxon>Glomerellaceae</taxon>
        <taxon>Colletotrichum</taxon>
        <taxon>Colletotrichum orchidearum species complex</taxon>
    </lineage>
</organism>
<dbReference type="EMBL" id="WIGO01000346">
    <property type="protein sequence ID" value="KAF6815923.1"/>
    <property type="molecule type" value="Genomic_DNA"/>
</dbReference>
<feature type="region of interest" description="Disordered" evidence="1">
    <location>
        <begin position="213"/>
        <end position="281"/>
    </location>
</feature>
<dbReference type="InterPro" id="IPR021054">
    <property type="entry name" value="Cell_wall_mannoprotein_1"/>
</dbReference>
<dbReference type="Proteomes" id="UP000654918">
    <property type="component" value="Unassembled WGS sequence"/>
</dbReference>
<sequence length="281" mass="27999">MKAFLLVWSLFMLRCGLAAPSNDIGKRELQSIQNAFVSISVAASNLDIAVRSLTGDPSTAQALAPATQGVENALAQARADVAPSQPISLPDGLVLQQSADTLAKSVKIMVMSSLLQRTALDQLGLTPMLLQSYRNQSMLSGMLGQVVLAKLPAEGLSGAMAAFGGAAGAVGMGVAMLSNPPLQMPLVSMTPPPAPLNPNVPPGMPAVPAPAPAPVPGPNAPQATPPLAVPPPAVPPLAVPPPAVPPPAAPAPEAPAPVPPAQPGSDMSAAGILASKGSAKG</sequence>
<evidence type="ECO:0000256" key="1">
    <source>
        <dbReference type="SAM" id="MobiDB-lite"/>
    </source>
</evidence>
<comment type="caution">
    <text evidence="3">The sequence shown here is derived from an EMBL/GenBank/DDBJ whole genome shotgun (WGS) entry which is preliminary data.</text>
</comment>
<dbReference type="Pfam" id="PF12296">
    <property type="entry name" value="HsbA"/>
    <property type="match status" value="1"/>
</dbReference>
<evidence type="ECO:0000313" key="3">
    <source>
        <dbReference type="EMBL" id="KAF6815923.1"/>
    </source>
</evidence>
<dbReference type="AlphaFoldDB" id="A0A8H6JN63"/>
<dbReference type="Gene3D" id="1.20.1280.140">
    <property type="match status" value="1"/>
</dbReference>
<protein>
    <submittedName>
        <fullName evidence="3">Cell wall protein</fullName>
    </submittedName>
</protein>
<feature type="chain" id="PRO_5034214318" evidence="2">
    <location>
        <begin position="19"/>
        <end position="281"/>
    </location>
</feature>
<accession>A0A8H6JN63</accession>
<keyword evidence="4" id="KW-1185">Reference proteome</keyword>
<proteinExistence type="predicted"/>
<feature type="compositionally biased region" description="Pro residues" evidence="1">
    <location>
        <begin position="213"/>
        <end position="262"/>
    </location>
</feature>
<keyword evidence="2" id="KW-0732">Signal</keyword>
<evidence type="ECO:0000256" key="2">
    <source>
        <dbReference type="SAM" id="SignalP"/>
    </source>
</evidence>
<reference evidence="3" key="1">
    <citation type="journal article" date="2020" name="Phytopathology">
        <title>Genome Sequence Resources of Colletotrichum truncatum, C. plurivorum, C. musicola, and C. sojae: Four Species Pathogenic to Soybean (Glycine max).</title>
        <authorList>
            <person name="Rogerio F."/>
            <person name="Boufleur T.R."/>
            <person name="Ciampi-Guillardi M."/>
            <person name="Sukno S.A."/>
            <person name="Thon M.R."/>
            <person name="Massola Junior N.S."/>
            <person name="Baroncelli R."/>
        </authorList>
    </citation>
    <scope>NUCLEOTIDE SEQUENCE</scope>
    <source>
        <strain evidence="3">LFN00145</strain>
    </source>
</reference>
<feature type="signal peptide" evidence="2">
    <location>
        <begin position="1"/>
        <end position="18"/>
    </location>
</feature>
<gene>
    <name evidence="3" type="ORF">CPLU01_13997</name>
</gene>